<feature type="transmembrane region" description="Helical" evidence="7">
    <location>
        <begin position="93"/>
        <end position="113"/>
    </location>
</feature>
<evidence type="ECO:0000256" key="1">
    <source>
        <dbReference type="ARBA" id="ARBA00007819"/>
    </source>
</evidence>
<dbReference type="GO" id="GO:0005102">
    <property type="term" value="F:signaling receptor binding"/>
    <property type="evidence" value="ECO:0007669"/>
    <property type="project" value="InterPro"/>
</dbReference>
<dbReference type="Gene3D" id="2.60.120.260">
    <property type="entry name" value="Galactose-binding domain-like"/>
    <property type="match status" value="1"/>
</dbReference>
<dbReference type="GO" id="GO:0030435">
    <property type="term" value="P:sporulation resulting in formation of a cellular spore"/>
    <property type="evidence" value="ECO:0007669"/>
    <property type="project" value="UniProtKB-KW"/>
</dbReference>
<dbReference type="AlphaFoldDB" id="V9P934"/>
<feature type="transmembrane region" description="Helical" evidence="7">
    <location>
        <begin position="69"/>
        <end position="88"/>
    </location>
</feature>
<evidence type="ECO:0000259" key="9">
    <source>
        <dbReference type="Pfam" id="PF03945"/>
    </source>
</evidence>
<evidence type="ECO:0000256" key="7">
    <source>
        <dbReference type="SAM" id="Phobius"/>
    </source>
</evidence>
<dbReference type="Pfam" id="PF03945">
    <property type="entry name" value="Endotoxin_N"/>
    <property type="match status" value="1"/>
</dbReference>
<keyword evidence="2" id="KW-0800">Toxin</keyword>
<dbReference type="Gene3D" id="2.100.10.10">
    <property type="entry name" value="Pesticidal crystal protein, central domain"/>
    <property type="match status" value="1"/>
</dbReference>
<comment type="similarity">
    <text evidence="1">Belongs to the delta endotoxin family.</text>
</comment>
<feature type="region of interest" description="Disordered" evidence="6">
    <location>
        <begin position="716"/>
        <end position="742"/>
    </location>
</feature>
<keyword evidence="7" id="KW-0472">Membrane</keyword>
<dbReference type="InterPro" id="IPR005638">
    <property type="entry name" value="Pest_crys_dom-III"/>
</dbReference>
<dbReference type="InterPro" id="IPR038979">
    <property type="entry name" value="Pest_crys"/>
</dbReference>
<keyword evidence="4" id="KW-0843">Virulence</keyword>
<dbReference type="InterPro" id="IPR005639">
    <property type="entry name" value="Pest_crys_dom_I"/>
</dbReference>
<dbReference type="Pfam" id="PF03944">
    <property type="entry name" value="Endotoxin_C"/>
    <property type="match status" value="1"/>
</dbReference>
<evidence type="ECO:0000256" key="2">
    <source>
        <dbReference type="ARBA" id="ARBA00022656"/>
    </source>
</evidence>
<accession>V9P934</accession>
<evidence type="ECO:0000259" key="8">
    <source>
        <dbReference type="Pfam" id="PF03944"/>
    </source>
</evidence>
<dbReference type="GO" id="GO:0001907">
    <property type="term" value="P:symbiont-mediated killing of host cell"/>
    <property type="evidence" value="ECO:0007669"/>
    <property type="project" value="InterPro"/>
</dbReference>
<dbReference type="InterPro" id="IPR008979">
    <property type="entry name" value="Galactose-bd-like_sf"/>
</dbReference>
<evidence type="ECO:0000256" key="5">
    <source>
        <dbReference type="ARBA" id="ARBA00029653"/>
    </source>
</evidence>
<evidence type="ECO:0000256" key="3">
    <source>
        <dbReference type="ARBA" id="ARBA00022969"/>
    </source>
</evidence>
<reference evidence="10" key="1">
    <citation type="submission" date="2012-11" db="EMBL/GenBank/DDBJ databases">
        <title>Molecular characterization of the mosquitocidal Bacillus thuringiensis strain serovar mogi.</title>
        <authorList>
            <person name="Liu Q."/>
            <person name="Choi J.Y."/>
            <person name="Tao X.Y."/>
            <person name="Lee J.H."/>
            <person name="Kim W.J."/>
            <person name="Roh J.Y."/>
            <person name="Je Y.H."/>
        </authorList>
    </citation>
    <scope>NUCLEOTIDE SEQUENCE</scope>
</reference>
<proteinExistence type="inferred from homology"/>
<organism evidence="10">
    <name type="scientific">Bacillus thuringiensis serovar mogi</name>
    <dbReference type="NCBI Taxonomy" id="1391189"/>
    <lineage>
        <taxon>Bacteria</taxon>
        <taxon>Bacillati</taxon>
        <taxon>Bacillota</taxon>
        <taxon>Bacilli</taxon>
        <taxon>Bacillales</taxon>
        <taxon>Bacillaceae</taxon>
        <taxon>Bacillus</taxon>
        <taxon>Bacillus cereus group</taxon>
    </lineage>
</organism>
<name>V9P934_BACTU</name>
<feature type="domain" description="Pesticidal crystal protein" evidence="8">
    <location>
        <begin position="523"/>
        <end position="681"/>
    </location>
</feature>
<dbReference type="EMBL" id="KC182373">
    <property type="protein sequence ID" value="AGV55018.1"/>
    <property type="molecule type" value="Genomic_DNA"/>
</dbReference>
<dbReference type="GO" id="GO:0090729">
    <property type="term" value="F:toxin activity"/>
    <property type="evidence" value="ECO:0007669"/>
    <property type="project" value="UniProtKB-KW"/>
</dbReference>
<evidence type="ECO:0000313" key="10">
    <source>
        <dbReference type="EMBL" id="AGV55018.1"/>
    </source>
</evidence>
<dbReference type="PANTHER" id="PTHR37003:SF2">
    <property type="entry name" value="PESTICIDAL CRYSTAL PROTEIN N-TERMINAL DOMAIN-CONTAINING PROTEIN"/>
    <property type="match status" value="1"/>
</dbReference>
<feature type="compositionally biased region" description="Polar residues" evidence="6">
    <location>
        <begin position="719"/>
        <end position="742"/>
    </location>
</feature>
<evidence type="ECO:0000256" key="6">
    <source>
        <dbReference type="SAM" id="MobiDB-lite"/>
    </source>
</evidence>
<dbReference type="InterPro" id="IPR036716">
    <property type="entry name" value="Pest_crys_N_sf"/>
</dbReference>
<dbReference type="CDD" id="cd04085">
    <property type="entry name" value="delta_endotoxin_C"/>
    <property type="match status" value="1"/>
</dbReference>
<dbReference type="InterPro" id="IPR036399">
    <property type="entry name" value="Pest_cryst_cen_dom_sf"/>
</dbReference>
<keyword evidence="7" id="KW-0812">Transmembrane</keyword>
<dbReference type="PANTHER" id="PTHR37003">
    <property type="entry name" value="ENDOTOXIN_N DOMAIN-CONTAINING PROTEIN-RELATED"/>
    <property type="match status" value="1"/>
</dbReference>
<dbReference type="SUPFAM" id="SSF49785">
    <property type="entry name" value="Galactose-binding domain-like"/>
    <property type="match status" value="1"/>
</dbReference>
<dbReference type="Gene3D" id="1.20.190.10">
    <property type="entry name" value="Pesticidal crystal protein, N-terminal domain"/>
    <property type="match status" value="1"/>
</dbReference>
<keyword evidence="7" id="KW-1133">Transmembrane helix</keyword>
<evidence type="ECO:0000256" key="4">
    <source>
        <dbReference type="ARBA" id="ARBA00023026"/>
    </source>
</evidence>
<dbReference type="SUPFAM" id="SSF56849">
    <property type="entry name" value="delta-Endotoxin (insectocide), N-terminal domain"/>
    <property type="match status" value="1"/>
</dbReference>
<sequence length="825" mass="94447">MNPYQDKNEYKILDAKRNTCHMSNCYPKYPLANDPQMYLRNTHYKDWLTMCNNTKLAGWIPPGSFEFTWLNATVAALTIISVTTALFIAPPLLVGGVIAAGAAILAGTLPLLWPADSKPEDNTFNEIMNATEVLLNTKISDFVRQTADTKITSLQSLMFYYNNALDNWKKNPNDSAAINTVSTRFQIVNAFFVEAMTALSMPGYELAQLGAYAQAANLHLLLLRDGILYADKWNLAKEATYKQGDLHYQEFLNYRNQYINHCSTWYTEGQIEANNKGNGLVYQRTMTILVLDLIAMFSTYDPRLYTMPTKTEILTRTLYTDGVNRNQTRSIHNPGLFRRLEQMELHTYEYQGAQFLSGHQNKFRSMNYNHPLIDGPVQGYSSSNINKITTINLGDYDKIYSIKTESRDRIVQGSITFDKINFYGAFNKSWLFSVYNQNGPIIKHSNIPGVEAPSATLDYRNYTHYLSNCIFQSNRNGVSEPDYNTQSYIFGWNHNTIDPTGNYVTDASFVDNGLPEGRYVPQISQVPAVKASDIYNPGRVVNATVEVGPYFTGGDVIVSKAQLDGSGLARTVITFPIIPKRYQASGFRVRMYYAANHIGQLSYRAKDLNVTGYANFTKTFDGWEYFRARHEHFKYIEFDTTFSLRNSGQLEEHELQIYYPNTSRVSGDQLLIIDKIEFIPVGIRLNQPSEGYNTYDQNTNSYNQNYNNYNQNMDTTYQPNYDNYNQNSSGMYDNPYNQNPKDSYNQNYTDTYDSGYNNSQNVGSNYNQEYNTYNQDTENMYNQSYNNYNSDNNNYNQNSDCVCSPGYNGNYECRCNQRANGNYPK</sequence>
<protein>
    <recommendedName>
        <fullName evidence="5">Crystaline entomocidal protoxin</fullName>
    </recommendedName>
</protein>
<keyword evidence="3" id="KW-0749">Sporulation</keyword>
<feature type="domain" description="Pesticidal crystal protein" evidence="9">
    <location>
        <begin position="93"/>
        <end position="301"/>
    </location>
</feature>
<dbReference type="SUPFAM" id="SSF51096">
    <property type="entry name" value="delta-Endotoxin (insectocide), middle domain"/>
    <property type="match status" value="1"/>
</dbReference>